<feature type="compositionally biased region" description="Low complexity" evidence="1">
    <location>
        <begin position="66"/>
        <end position="79"/>
    </location>
</feature>
<dbReference type="Proteomes" id="UP000327073">
    <property type="component" value="Unassembled WGS sequence"/>
</dbReference>
<name>A0A5N3CS60_ECOLX</name>
<proteinExistence type="predicted"/>
<reference evidence="2 3" key="1">
    <citation type="submission" date="2019-03" db="EMBL/GenBank/DDBJ databases">
        <title>Whole Genome Sequencing of Shiga-Toxin Escherichia coli Strains from Nebraska.</title>
        <authorList>
            <person name="Abdalhamid B."/>
            <person name="Mccutchen E.L."/>
            <person name="Bouska A.C."/>
            <person name="Hinrichs S.H."/>
            <person name="Iwen P.C."/>
        </authorList>
    </citation>
    <scope>NUCLEOTIDE SEQUENCE [LARGE SCALE GENOMIC DNA]</scope>
    <source>
        <strain evidence="2 3">STEC_170836</strain>
    </source>
</reference>
<protein>
    <submittedName>
        <fullName evidence="2">Integrating conjugative element protein</fullName>
    </submittedName>
</protein>
<dbReference type="AlphaFoldDB" id="A0A5N3CS60"/>
<accession>A0A5N3CS60</accession>
<organism evidence="2 3">
    <name type="scientific">Escherichia coli</name>
    <dbReference type="NCBI Taxonomy" id="562"/>
    <lineage>
        <taxon>Bacteria</taxon>
        <taxon>Pseudomonadati</taxon>
        <taxon>Pseudomonadota</taxon>
        <taxon>Gammaproteobacteria</taxon>
        <taxon>Enterobacterales</taxon>
        <taxon>Enterobacteriaceae</taxon>
        <taxon>Escherichia</taxon>
    </lineage>
</organism>
<feature type="region of interest" description="Disordered" evidence="1">
    <location>
        <begin position="66"/>
        <end position="103"/>
    </location>
</feature>
<evidence type="ECO:0000313" key="2">
    <source>
        <dbReference type="EMBL" id="KAB0121491.1"/>
    </source>
</evidence>
<gene>
    <name evidence="2" type="ORF">F7F11_25345</name>
</gene>
<comment type="caution">
    <text evidence="2">The sequence shown here is derived from an EMBL/GenBank/DDBJ whole genome shotgun (WGS) entry which is preliminary data.</text>
</comment>
<feature type="compositionally biased region" description="Polar residues" evidence="1">
    <location>
        <begin position="92"/>
        <end position="103"/>
    </location>
</feature>
<dbReference type="EMBL" id="VZEL01000055">
    <property type="protein sequence ID" value="KAB0121491.1"/>
    <property type="molecule type" value="Genomic_DNA"/>
</dbReference>
<evidence type="ECO:0000256" key="1">
    <source>
        <dbReference type="SAM" id="MobiDB-lite"/>
    </source>
</evidence>
<evidence type="ECO:0000313" key="3">
    <source>
        <dbReference type="Proteomes" id="UP000327073"/>
    </source>
</evidence>
<sequence length="103" mass="11682">LARVTEQALLARRTLLAGMREPNIANVKEAQESLGKTTAQLDEELNQLKLELDFRQALTRNTASQILQRKQQRDQLQGQVVEVPDDSDSRLHNLNNPQPDSPR</sequence>
<feature type="non-terminal residue" evidence="2">
    <location>
        <position position="1"/>
    </location>
</feature>